<keyword evidence="3" id="KW-0677">Repeat</keyword>
<dbReference type="SMART" id="SM00438">
    <property type="entry name" value="ZnF_NFX"/>
    <property type="match status" value="4"/>
</dbReference>
<dbReference type="InterPro" id="IPR000967">
    <property type="entry name" value="Znf_NFX1"/>
</dbReference>
<dbReference type="Proteomes" id="UP001152320">
    <property type="component" value="Chromosome 15"/>
</dbReference>
<evidence type="ECO:0000256" key="3">
    <source>
        <dbReference type="ARBA" id="ARBA00022737"/>
    </source>
</evidence>
<dbReference type="GO" id="GO:0005634">
    <property type="term" value="C:nucleus"/>
    <property type="evidence" value="ECO:0007669"/>
    <property type="project" value="InterPro"/>
</dbReference>
<feature type="domain" description="NF-X1-type" evidence="7">
    <location>
        <begin position="357"/>
        <end position="376"/>
    </location>
</feature>
<evidence type="ECO:0000256" key="5">
    <source>
        <dbReference type="ARBA" id="ARBA00022833"/>
    </source>
</evidence>
<dbReference type="CDD" id="cd16697">
    <property type="entry name" value="RING-CH-C4HC3_NFXL1"/>
    <property type="match status" value="1"/>
</dbReference>
<keyword evidence="4" id="KW-0863">Zinc-finger</keyword>
<feature type="compositionally biased region" description="Acidic residues" evidence="6">
    <location>
        <begin position="92"/>
        <end position="105"/>
    </location>
</feature>
<dbReference type="OrthoDB" id="536399at2759"/>
<feature type="compositionally biased region" description="Low complexity" evidence="6">
    <location>
        <begin position="27"/>
        <end position="39"/>
    </location>
</feature>
<feature type="domain" description="NF-X1-type" evidence="7">
    <location>
        <begin position="251"/>
        <end position="269"/>
    </location>
</feature>
<sequence>MSSGWNLNLTAKGAGRGRGRGRGQDLSSAASSANNNHSAWQRGRGSVKNPHQKGPGATVENVPETPDERFQKASAPIMKSVQQHLERHGSMDDFESSSDDEDDVDDDSILQTMYKSYSLQIGSEVEVDLDKTKQNIQDAWSGGNSCAICIGKIRHVDAVWNCRECCTMLHLHCIQNWAKQAVMLKDYQSEEKIDKNAATWPCPNCRSEYKGHETPHQYTCFCSKKVNPPPHPWLAPHSCGESCNKRLKPECGHACLLLCHPGPCPPCPQTVKNSCHCGAQPAQLRRCCSKAWSCGSRCNKLLACGQHYCSTPCHPGECSPCPKISQQSCKCGKHHQIRPCISPEWTCTEPCQKTLSCQQHKCEKICHEGKCGACPRSGKRTCPCGKTEFELPCTEEIPTCGDTCEKLLQCKAHKCMRACHNGPCEKCLQMSTKKCRCGHREKSLPCTKEYLCDTKCNKTRPCTRHQCKRRVSESAVWESHTQLRIFKKFEIGGNWMVFHIGLMNKTKLDDLCHCSQVLEYVRQRGVHIRHLL</sequence>
<dbReference type="GO" id="GO:0008270">
    <property type="term" value="F:zinc ion binding"/>
    <property type="evidence" value="ECO:0007669"/>
    <property type="project" value="UniProtKB-KW"/>
</dbReference>
<dbReference type="PANTHER" id="PTHR12360">
    <property type="entry name" value="NUCLEAR TRANSCRIPTION FACTOR, X-BOX BINDING 1 NFX1"/>
    <property type="match status" value="1"/>
</dbReference>
<dbReference type="AlphaFoldDB" id="A0A9Q1BKK1"/>
<feature type="domain" description="NF-X1-type" evidence="7">
    <location>
        <begin position="410"/>
        <end position="429"/>
    </location>
</feature>
<evidence type="ECO:0000313" key="8">
    <source>
        <dbReference type="EMBL" id="KAJ8028383.1"/>
    </source>
</evidence>
<name>A0A9Q1BKK1_HOLLE</name>
<dbReference type="CDD" id="cd06008">
    <property type="entry name" value="NF-X1-zinc-finger"/>
    <property type="match status" value="3"/>
</dbReference>
<dbReference type="Pfam" id="PF01422">
    <property type="entry name" value="zf-NF-X1"/>
    <property type="match status" value="4"/>
</dbReference>
<evidence type="ECO:0000313" key="9">
    <source>
        <dbReference type="Proteomes" id="UP001152320"/>
    </source>
</evidence>
<evidence type="ECO:0000256" key="6">
    <source>
        <dbReference type="SAM" id="MobiDB-lite"/>
    </source>
</evidence>
<comment type="caution">
    <text evidence="8">The sequence shown here is derived from an EMBL/GenBank/DDBJ whole genome shotgun (WGS) entry which is preliminary data.</text>
</comment>
<gene>
    <name evidence="8" type="ORF">HOLleu_30598</name>
</gene>
<reference evidence="8" key="1">
    <citation type="submission" date="2021-10" db="EMBL/GenBank/DDBJ databases">
        <title>Tropical sea cucumber genome reveals ecological adaptation and Cuvierian tubules defense mechanism.</title>
        <authorList>
            <person name="Chen T."/>
        </authorList>
    </citation>
    <scope>NUCLEOTIDE SEQUENCE</scope>
    <source>
        <strain evidence="8">Nanhai2018</strain>
        <tissue evidence="8">Muscle</tissue>
    </source>
</reference>
<evidence type="ECO:0000256" key="4">
    <source>
        <dbReference type="ARBA" id="ARBA00022771"/>
    </source>
</evidence>
<protein>
    <submittedName>
        <fullName evidence="8">NF-X1-type zinc finger protein NFXL1</fullName>
    </submittedName>
</protein>
<dbReference type="PANTHER" id="PTHR12360:SF1">
    <property type="entry name" value="NF-X1-TYPE ZINC FINGER PROTEIN NFXL1"/>
    <property type="match status" value="1"/>
</dbReference>
<feature type="region of interest" description="Disordered" evidence="6">
    <location>
        <begin position="1"/>
        <end position="65"/>
    </location>
</feature>
<evidence type="ECO:0000259" key="7">
    <source>
        <dbReference type="SMART" id="SM00438"/>
    </source>
</evidence>
<feature type="domain" description="NF-X1-type" evidence="7">
    <location>
        <begin position="304"/>
        <end position="323"/>
    </location>
</feature>
<accession>A0A9Q1BKK1</accession>
<dbReference type="InterPro" id="IPR034078">
    <property type="entry name" value="NFX1_fam"/>
</dbReference>
<evidence type="ECO:0000256" key="1">
    <source>
        <dbReference type="ARBA" id="ARBA00007269"/>
    </source>
</evidence>
<dbReference type="GO" id="GO:0000977">
    <property type="term" value="F:RNA polymerase II transcription regulatory region sequence-specific DNA binding"/>
    <property type="evidence" value="ECO:0007669"/>
    <property type="project" value="TreeGrafter"/>
</dbReference>
<keyword evidence="9" id="KW-1185">Reference proteome</keyword>
<dbReference type="EMBL" id="JAIZAY010000015">
    <property type="protein sequence ID" value="KAJ8028383.1"/>
    <property type="molecule type" value="Genomic_DNA"/>
</dbReference>
<proteinExistence type="inferred from homology"/>
<organism evidence="8 9">
    <name type="scientific">Holothuria leucospilota</name>
    <name type="common">Black long sea cucumber</name>
    <name type="synonym">Mertensiothuria leucospilota</name>
    <dbReference type="NCBI Taxonomy" id="206669"/>
    <lineage>
        <taxon>Eukaryota</taxon>
        <taxon>Metazoa</taxon>
        <taxon>Echinodermata</taxon>
        <taxon>Eleutherozoa</taxon>
        <taxon>Echinozoa</taxon>
        <taxon>Holothuroidea</taxon>
        <taxon>Aspidochirotacea</taxon>
        <taxon>Aspidochirotida</taxon>
        <taxon>Holothuriidae</taxon>
        <taxon>Holothuria</taxon>
    </lineage>
</organism>
<keyword evidence="2" id="KW-0479">Metal-binding</keyword>
<comment type="similarity">
    <text evidence="1">Belongs to the NFX1 family.</text>
</comment>
<evidence type="ECO:0000256" key="2">
    <source>
        <dbReference type="ARBA" id="ARBA00022723"/>
    </source>
</evidence>
<dbReference type="GO" id="GO:0000981">
    <property type="term" value="F:DNA-binding transcription factor activity, RNA polymerase II-specific"/>
    <property type="evidence" value="ECO:0007669"/>
    <property type="project" value="TreeGrafter"/>
</dbReference>
<feature type="region of interest" description="Disordered" evidence="6">
    <location>
        <begin position="81"/>
        <end position="105"/>
    </location>
</feature>
<keyword evidence="5" id="KW-0862">Zinc</keyword>